<proteinExistence type="predicted"/>
<comment type="caution">
    <text evidence="1">The sequence shown here is derived from an EMBL/GenBank/DDBJ whole genome shotgun (WGS) entry which is preliminary data.</text>
</comment>
<dbReference type="STRING" id="1841610.A6X21_03865"/>
<evidence type="ECO:0000313" key="1">
    <source>
        <dbReference type="EMBL" id="ODA34804.1"/>
    </source>
</evidence>
<sequence>MSRPSTVKSRFWRSLILTQLASAILLLTSLAWAYSPVAPLRQASNPVLTAPEVPVPPRTEPLFIAPLYNDPEVVSDEELALVLKKVQPRFPQKALKPNYVEHALRAWTIHAKFKDPEVMSGEQMKEFLTNHGQFLASWGEKIEPILEDRQTGVAIRWGKEQCASVHHDHWLASLTEAGVSLHEPVFLPGGKQRNIGDVLRQSMLDFRVDEIEVEWSAMAFGLWLAPQREWVNNQGRQINFDLLAERLVRGHQRFGVCTGTHRVYSLMLLIRLDDEYHILSPAGREVAWKHLEFIRDQITVSQFEDGHWPSNWSDGALALKDPVEDELYKKVIATGHHLEWLAIAPKELHPPREQILKAADWVISTTTAQTPEQILGTYTFFSHVGNALALWRNTRPNIFFEAWEARESAGGK</sequence>
<gene>
    <name evidence="1" type="ORF">A6X21_03865</name>
</gene>
<dbReference type="OrthoDB" id="208668at2"/>
<dbReference type="EMBL" id="LYDR01000039">
    <property type="protein sequence ID" value="ODA34804.1"/>
    <property type="molecule type" value="Genomic_DNA"/>
</dbReference>
<organism evidence="1 2">
    <name type="scientific">Planctopirus hydrillae</name>
    <dbReference type="NCBI Taxonomy" id="1841610"/>
    <lineage>
        <taxon>Bacteria</taxon>
        <taxon>Pseudomonadati</taxon>
        <taxon>Planctomycetota</taxon>
        <taxon>Planctomycetia</taxon>
        <taxon>Planctomycetales</taxon>
        <taxon>Planctomycetaceae</taxon>
        <taxon>Planctopirus</taxon>
    </lineage>
</organism>
<reference evidence="1 2" key="1">
    <citation type="submission" date="2016-05" db="EMBL/GenBank/DDBJ databases">
        <title>Genomic and physiological characterization of Planctopirus sp. isolated from fresh water lake.</title>
        <authorList>
            <person name="Subhash Y."/>
            <person name="Ramana C."/>
        </authorList>
    </citation>
    <scope>NUCLEOTIDE SEQUENCE [LARGE SCALE GENOMIC DNA]</scope>
    <source>
        <strain evidence="1 2">JC280</strain>
    </source>
</reference>
<dbReference type="Proteomes" id="UP000094828">
    <property type="component" value="Unassembled WGS sequence"/>
</dbReference>
<accession>A0A1C3ENJ8</accession>
<name>A0A1C3ENJ8_9PLAN</name>
<keyword evidence="2" id="KW-1185">Reference proteome</keyword>
<dbReference type="RefSeq" id="WP_068846277.1">
    <property type="nucleotide sequence ID" value="NZ_LYDR01000039.1"/>
</dbReference>
<dbReference type="AlphaFoldDB" id="A0A1C3ENJ8"/>
<protein>
    <submittedName>
        <fullName evidence="1">Uncharacterized protein</fullName>
    </submittedName>
</protein>
<evidence type="ECO:0000313" key="2">
    <source>
        <dbReference type="Proteomes" id="UP000094828"/>
    </source>
</evidence>